<evidence type="ECO:0000256" key="1">
    <source>
        <dbReference type="ARBA" id="ARBA00023125"/>
    </source>
</evidence>
<feature type="domain" description="HTH cro/C1-type" evidence="2">
    <location>
        <begin position="36"/>
        <end position="90"/>
    </location>
</feature>
<gene>
    <name evidence="3" type="ORF">III_05291</name>
</gene>
<dbReference type="EMBL" id="AHEV01000042">
    <property type="protein sequence ID" value="EJR31633.1"/>
    <property type="molecule type" value="Genomic_DNA"/>
</dbReference>
<proteinExistence type="predicted"/>
<organism evidence="3 4">
    <name type="scientific">Bacillus mycoides</name>
    <dbReference type="NCBI Taxonomy" id="1405"/>
    <lineage>
        <taxon>Bacteria</taxon>
        <taxon>Bacillati</taxon>
        <taxon>Bacillota</taxon>
        <taxon>Bacilli</taxon>
        <taxon>Bacillales</taxon>
        <taxon>Bacillaceae</taxon>
        <taxon>Bacillus</taxon>
        <taxon>Bacillus cereus group</taxon>
    </lineage>
</organism>
<dbReference type="PANTHER" id="PTHR46558">
    <property type="entry name" value="TRACRIPTIONAL REGULATORY PROTEIN-RELATED-RELATED"/>
    <property type="match status" value="1"/>
</dbReference>
<dbReference type="InterPro" id="IPR010982">
    <property type="entry name" value="Lambda_DNA-bd_dom_sf"/>
</dbReference>
<dbReference type="Gene3D" id="1.10.260.40">
    <property type="entry name" value="lambda repressor-like DNA-binding domains"/>
    <property type="match status" value="1"/>
</dbReference>
<reference evidence="3 4" key="1">
    <citation type="submission" date="2012-04" db="EMBL/GenBank/DDBJ databases">
        <title>The Genome Sequence of Bacillus cereus VD078.</title>
        <authorList>
            <consortium name="The Broad Institute Genome Sequencing Platform"/>
            <consortium name="The Broad Institute Genome Sequencing Center for Infectious Disease"/>
            <person name="Feldgarden M."/>
            <person name="Van der Auwera G.A."/>
            <person name="Mahillon J."/>
            <person name="Duprez V."/>
            <person name="Timmery S."/>
            <person name="Mattelet C."/>
            <person name="Dierick K."/>
            <person name="Sun M."/>
            <person name="Yu Z."/>
            <person name="Zhu L."/>
            <person name="Hu X."/>
            <person name="Shank E.B."/>
            <person name="Swiecicka I."/>
            <person name="Hansen B.M."/>
            <person name="Andrup L."/>
            <person name="Young S.K."/>
            <person name="Zeng Q."/>
            <person name="Gargeya S."/>
            <person name="Fitzgerald M."/>
            <person name="Haas B."/>
            <person name="Abouelleil A."/>
            <person name="Alvarado L."/>
            <person name="Arachchi H.M."/>
            <person name="Berlin A."/>
            <person name="Chapman S.B."/>
            <person name="Goldberg J."/>
            <person name="Griggs A."/>
            <person name="Gujja S."/>
            <person name="Hansen M."/>
            <person name="Howarth C."/>
            <person name="Imamovic A."/>
            <person name="Larimer J."/>
            <person name="McCowen C."/>
            <person name="Montmayeur A."/>
            <person name="Murphy C."/>
            <person name="Neiman D."/>
            <person name="Pearson M."/>
            <person name="Priest M."/>
            <person name="Roberts A."/>
            <person name="Saif S."/>
            <person name="Shea T."/>
            <person name="Sisk P."/>
            <person name="Sykes S."/>
            <person name="Wortman J."/>
            <person name="Nusbaum C."/>
            <person name="Birren B."/>
        </authorList>
    </citation>
    <scope>NUCLEOTIDE SEQUENCE [LARGE SCALE GENOMIC DNA]</scope>
    <source>
        <strain evidence="3 4">VD078</strain>
    </source>
</reference>
<comment type="caution">
    <text evidence="3">The sequence shown here is derived from an EMBL/GenBank/DDBJ whole genome shotgun (WGS) entry which is preliminary data.</text>
</comment>
<dbReference type="Proteomes" id="UP000006976">
    <property type="component" value="Unassembled WGS sequence"/>
</dbReference>
<name>A0ABC9QWD3_BACMY</name>
<evidence type="ECO:0000313" key="4">
    <source>
        <dbReference type="Proteomes" id="UP000006976"/>
    </source>
</evidence>
<dbReference type="GO" id="GO:0003677">
    <property type="term" value="F:DNA binding"/>
    <property type="evidence" value="ECO:0007669"/>
    <property type="project" value="UniProtKB-KW"/>
</dbReference>
<keyword evidence="1" id="KW-0238">DNA-binding</keyword>
<dbReference type="SUPFAM" id="SSF47413">
    <property type="entry name" value="lambda repressor-like DNA-binding domains"/>
    <property type="match status" value="1"/>
</dbReference>
<evidence type="ECO:0000259" key="2">
    <source>
        <dbReference type="PROSITE" id="PS50943"/>
    </source>
</evidence>
<dbReference type="PANTHER" id="PTHR46558:SF4">
    <property type="entry name" value="DNA-BIDING PHAGE PROTEIN"/>
    <property type="match status" value="1"/>
</dbReference>
<protein>
    <recommendedName>
        <fullName evidence="2">HTH cro/C1-type domain-containing protein</fullName>
    </recommendedName>
</protein>
<dbReference type="PROSITE" id="PS50943">
    <property type="entry name" value="HTH_CROC1"/>
    <property type="match status" value="1"/>
</dbReference>
<accession>A0ABC9QWD3</accession>
<dbReference type="AlphaFoldDB" id="A0ABC9QWD3"/>
<dbReference type="CDD" id="cd00093">
    <property type="entry name" value="HTH_XRE"/>
    <property type="match status" value="1"/>
</dbReference>
<evidence type="ECO:0000313" key="3">
    <source>
        <dbReference type="EMBL" id="EJR31633.1"/>
    </source>
</evidence>
<dbReference type="Pfam" id="PF01381">
    <property type="entry name" value="HTH_3"/>
    <property type="match status" value="1"/>
</dbReference>
<sequence>MCVCLITKKNVKNTLLIVRNKLQSFQEVLLLLHNKIVVCRAEKGWTQEELAKRVGVSRQTIATLEKNKYNPSLILAFKIANIFEKSITDVFDYQEE</sequence>
<dbReference type="SMART" id="SM00530">
    <property type="entry name" value="HTH_XRE"/>
    <property type="match status" value="1"/>
</dbReference>
<dbReference type="InterPro" id="IPR001387">
    <property type="entry name" value="Cro/C1-type_HTH"/>
</dbReference>